<gene>
    <name evidence="3" type="ORF">M8330_04360</name>
</gene>
<evidence type="ECO:0000256" key="1">
    <source>
        <dbReference type="SAM" id="MobiDB-lite"/>
    </source>
</evidence>
<evidence type="ECO:0008006" key="5">
    <source>
        <dbReference type="Google" id="ProtNLM"/>
    </source>
</evidence>
<feature type="chain" id="PRO_5040842412" description="LppX_LprAFG lipoprotein" evidence="2">
    <location>
        <begin position="36"/>
        <end position="284"/>
    </location>
</feature>
<feature type="signal peptide" evidence="2">
    <location>
        <begin position="1"/>
        <end position="35"/>
    </location>
</feature>
<keyword evidence="2" id="KW-0732">Signal</keyword>
<comment type="caution">
    <text evidence="3">The sequence shown here is derived from an EMBL/GenBank/DDBJ whole genome shotgun (WGS) entry which is preliminary data.</text>
</comment>
<dbReference type="AlphaFoldDB" id="A0A9X2D591"/>
<feature type="region of interest" description="Disordered" evidence="1">
    <location>
        <begin position="40"/>
        <end position="61"/>
    </location>
</feature>
<keyword evidence="4" id="KW-1185">Reference proteome</keyword>
<evidence type="ECO:0000313" key="4">
    <source>
        <dbReference type="Proteomes" id="UP001139485"/>
    </source>
</evidence>
<evidence type="ECO:0000313" key="3">
    <source>
        <dbReference type="EMBL" id="MCM0619530.1"/>
    </source>
</evidence>
<feature type="compositionally biased region" description="Low complexity" evidence="1">
    <location>
        <begin position="48"/>
        <end position="59"/>
    </location>
</feature>
<reference evidence="3" key="1">
    <citation type="submission" date="2022-05" db="EMBL/GenBank/DDBJ databases">
        <authorList>
            <person name="Tuo L."/>
        </authorList>
    </citation>
    <scope>NUCLEOTIDE SEQUENCE</scope>
    <source>
        <strain evidence="3">BSK12Z-4</strain>
    </source>
</reference>
<proteinExistence type="predicted"/>
<name>A0A9X2D591_9ACTN</name>
<evidence type="ECO:0000256" key="2">
    <source>
        <dbReference type="SAM" id="SignalP"/>
    </source>
</evidence>
<dbReference type="Proteomes" id="UP001139485">
    <property type="component" value="Unassembled WGS sequence"/>
</dbReference>
<dbReference type="EMBL" id="JAMOIL010000003">
    <property type="protein sequence ID" value="MCM0619530.1"/>
    <property type="molecule type" value="Genomic_DNA"/>
</dbReference>
<organism evidence="3 4">
    <name type="scientific">Nocardioides bruguierae</name>
    <dbReference type="NCBI Taxonomy" id="2945102"/>
    <lineage>
        <taxon>Bacteria</taxon>
        <taxon>Bacillati</taxon>
        <taxon>Actinomycetota</taxon>
        <taxon>Actinomycetes</taxon>
        <taxon>Propionibacteriales</taxon>
        <taxon>Nocardioidaceae</taxon>
        <taxon>Nocardioides</taxon>
    </lineage>
</organism>
<accession>A0A9X2D591</accession>
<sequence length="284" mass="29147">MNHRTTLPLRAGARRPALRALAAAAVLPLALTLTACSGGSESAEDAAEPASATASPGAEETAEAVAEVEESTSPEQELAAATKELKAAVPSSVRADFTLYYSPEWSGTVLLAGKGAATRASGVVTGMEDVDGEVGFRVADGTFYALPPTSEPAWTSSALDSATVQGSEFLVSVDVLGQLRAVAATADSVSDEGSNVMTIGDDLVTVHQWRFTAPGAAVMDAIGYVAADVAETVDDEVSATVGYDPRGRIVWVESDVVGATSRFQLSGWGKVTPEPAPANAFKLD</sequence>
<dbReference type="RefSeq" id="WP_250826343.1">
    <property type="nucleotide sequence ID" value="NZ_JAMOIL010000003.1"/>
</dbReference>
<protein>
    <recommendedName>
        <fullName evidence="5">LppX_LprAFG lipoprotein</fullName>
    </recommendedName>
</protein>